<reference evidence="3" key="2">
    <citation type="submission" date="2015-01" db="EMBL/GenBank/DDBJ databases">
        <title>Evolutionary Origins and Diversification of the Mycorrhizal Mutualists.</title>
        <authorList>
            <consortium name="DOE Joint Genome Institute"/>
            <consortium name="Mycorrhizal Genomics Consortium"/>
            <person name="Kohler A."/>
            <person name="Kuo A."/>
            <person name="Nagy L.G."/>
            <person name="Floudas D."/>
            <person name="Copeland A."/>
            <person name="Barry K.W."/>
            <person name="Cichocki N."/>
            <person name="Veneault-Fourrey C."/>
            <person name="LaButti K."/>
            <person name="Lindquist E.A."/>
            <person name="Lipzen A."/>
            <person name="Lundell T."/>
            <person name="Morin E."/>
            <person name="Murat C."/>
            <person name="Riley R."/>
            <person name="Ohm R."/>
            <person name="Sun H."/>
            <person name="Tunlid A."/>
            <person name="Henrissat B."/>
            <person name="Grigoriev I.V."/>
            <person name="Hibbett D.S."/>
            <person name="Martin F."/>
        </authorList>
    </citation>
    <scope>NUCLEOTIDE SEQUENCE [LARGE SCALE GENOMIC DNA]</scope>
    <source>
        <strain evidence="3">UH-Slu-Lm8-n1</strain>
    </source>
</reference>
<gene>
    <name evidence="2" type="ORF">CY34DRAFT_644457</name>
</gene>
<accession>A0A0D0AQZ1</accession>
<evidence type="ECO:0000313" key="3">
    <source>
        <dbReference type="Proteomes" id="UP000054485"/>
    </source>
</evidence>
<protein>
    <submittedName>
        <fullName evidence="2">Uncharacterized protein</fullName>
    </submittedName>
</protein>
<reference evidence="2 3" key="1">
    <citation type="submission" date="2014-04" db="EMBL/GenBank/DDBJ databases">
        <authorList>
            <consortium name="DOE Joint Genome Institute"/>
            <person name="Kuo A."/>
            <person name="Ruytinx J."/>
            <person name="Rineau F."/>
            <person name="Colpaert J."/>
            <person name="Kohler A."/>
            <person name="Nagy L.G."/>
            <person name="Floudas D."/>
            <person name="Copeland A."/>
            <person name="Barry K.W."/>
            <person name="Cichocki N."/>
            <person name="Veneault-Fourrey C."/>
            <person name="LaButti K."/>
            <person name="Lindquist E.A."/>
            <person name="Lipzen A."/>
            <person name="Lundell T."/>
            <person name="Morin E."/>
            <person name="Murat C."/>
            <person name="Sun H."/>
            <person name="Tunlid A."/>
            <person name="Henrissat B."/>
            <person name="Grigoriev I.V."/>
            <person name="Hibbett D.S."/>
            <person name="Martin F."/>
            <person name="Nordberg H.P."/>
            <person name="Cantor M.N."/>
            <person name="Hua S.X."/>
        </authorList>
    </citation>
    <scope>NUCLEOTIDE SEQUENCE [LARGE SCALE GENOMIC DNA]</scope>
    <source>
        <strain evidence="2 3">UH-Slu-Lm8-n1</strain>
    </source>
</reference>
<dbReference type="EMBL" id="KN835760">
    <property type="protein sequence ID" value="KIK34393.1"/>
    <property type="molecule type" value="Genomic_DNA"/>
</dbReference>
<dbReference type="AlphaFoldDB" id="A0A0D0AQZ1"/>
<organism evidence="2 3">
    <name type="scientific">Suillus luteus UH-Slu-Lm8-n1</name>
    <dbReference type="NCBI Taxonomy" id="930992"/>
    <lineage>
        <taxon>Eukaryota</taxon>
        <taxon>Fungi</taxon>
        <taxon>Dikarya</taxon>
        <taxon>Basidiomycota</taxon>
        <taxon>Agaricomycotina</taxon>
        <taxon>Agaricomycetes</taxon>
        <taxon>Agaricomycetidae</taxon>
        <taxon>Boletales</taxon>
        <taxon>Suillineae</taxon>
        <taxon>Suillaceae</taxon>
        <taxon>Suillus</taxon>
    </lineage>
</organism>
<evidence type="ECO:0000313" key="2">
    <source>
        <dbReference type="EMBL" id="KIK34393.1"/>
    </source>
</evidence>
<dbReference type="HOGENOM" id="CLU_2759517_0_0_1"/>
<dbReference type="Proteomes" id="UP000054485">
    <property type="component" value="Unassembled WGS sequence"/>
</dbReference>
<feature type="region of interest" description="Disordered" evidence="1">
    <location>
        <begin position="1"/>
        <end position="30"/>
    </location>
</feature>
<dbReference type="InParanoid" id="A0A0D0AQZ1"/>
<dbReference type="OrthoDB" id="10645046at2759"/>
<name>A0A0D0AQZ1_9AGAM</name>
<keyword evidence="3" id="KW-1185">Reference proteome</keyword>
<evidence type="ECO:0000256" key="1">
    <source>
        <dbReference type="SAM" id="MobiDB-lite"/>
    </source>
</evidence>
<proteinExistence type="predicted"/>
<sequence>MVIGCLGPYPAKQVHQHPDSKGSGEQQAHSGSTAISTAIFTRTWVGLNNFVIRSAQILEIVVVVPIFEAR</sequence>